<protein>
    <submittedName>
        <fullName evidence="1">Uncharacterized protein</fullName>
    </submittedName>
</protein>
<evidence type="ECO:0000313" key="2">
    <source>
        <dbReference type="EMBL" id="GIZ94347.1"/>
    </source>
</evidence>
<evidence type="ECO:0000313" key="3">
    <source>
        <dbReference type="Proteomes" id="UP000887212"/>
    </source>
</evidence>
<evidence type="ECO:0000313" key="4">
    <source>
        <dbReference type="Proteomes" id="UP000887228"/>
    </source>
</evidence>
<proteinExistence type="predicted"/>
<reference evidence="1 4" key="1">
    <citation type="submission" date="2021-07" db="EMBL/GenBank/DDBJ databases">
        <title>Whole genome sequencing of carbapenem-resistant Pseudomonas spp. isolated in Japan.</title>
        <authorList>
            <person name="Suzuki M."/>
            <person name="Maehana S."/>
            <person name="Kitasato H."/>
        </authorList>
    </citation>
    <scope>NUCLEOTIDE SEQUENCE</scope>
    <source>
        <strain evidence="1">KAM435</strain>
        <strain evidence="2 4">KAM436</strain>
    </source>
</reference>
<dbReference type="EMBL" id="BPMS01000017">
    <property type="protein sequence ID" value="GIZ89864.1"/>
    <property type="molecule type" value="Genomic_DNA"/>
</dbReference>
<evidence type="ECO:0000313" key="1">
    <source>
        <dbReference type="EMBL" id="GIZ89864.1"/>
    </source>
</evidence>
<accession>A0AA37FPR9</accession>
<organism evidence="1 3">
    <name type="scientific">Aquipseudomonas alcaligenes</name>
    <name type="common">Pseudomonas alcaligenes</name>
    <dbReference type="NCBI Taxonomy" id="43263"/>
    <lineage>
        <taxon>Bacteria</taxon>
        <taxon>Pseudomonadati</taxon>
        <taxon>Pseudomonadota</taxon>
        <taxon>Gammaproteobacteria</taxon>
        <taxon>Pseudomonadales</taxon>
        <taxon>Pseudomonadaceae</taxon>
        <taxon>Aquipseudomonas</taxon>
    </lineage>
</organism>
<dbReference type="EMBL" id="BPMT01000017">
    <property type="protein sequence ID" value="GIZ94347.1"/>
    <property type="molecule type" value="Genomic_DNA"/>
</dbReference>
<sequence length="139" mass="16023">MRNRKRTYSGCPVLTLVTQIASYLDHGAVPCNTEFLEVPPGKVVRKRGFWLNPGYRIHHTAMLFLISTDVYAMNVDDFYERRDQIHCYLSHKAGTAYIGRVEHAGEYQQLLHPLLPDLHEPLDIQRNELTYIGRVISAI</sequence>
<dbReference type="Proteomes" id="UP000887212">
    <property type="component" value="Unassembled WGS sequence"/>
</dbReference>
<name>A0AA37FPR9_AQUAC</name>
<comment type="caution">
    <text evidence="1">The sequence shown here is derived from an EMBL/GenBank/DDBJ whole genome shotgun (WGS) entry which is preliminary data.</text>
</comment>
<dbReference type="Proteomes" id="UP000887228">
    <property type="component" value="Unassembled WGS sequence"/>
</dbReference>
<dbReference type="AlphaFoldDB" id="A0AA37FPR9"/>
<gene>
    <name evidence="1" type="ORF">KAM435_31910</name>
    <name evidence="2" type="ORF">KAM436_33150</name>
</gene>